<accession>A0AC35TVE4</accession>
<dbReference type="WBParaSite" id="RSKR_0000465100.1">
    <property type="protein sequence ID" value="RSKR_0000465100.1"/>
    <property type="gene ID" value="RSKR_0000465100"/>
</dbReference>
<evidence type="ECO:0000313" key="1">
    <source>
        <dbReference type="Proteomes" id="UP000095286"/>
    </source>
</evidence>
<protein>
    <submittedName>
        <fullName evidence="2">MFS domain-containing protein</fullName>
    </submittedName>
</protein>
<proteinExistence type="predicted"/>
<sequence length="239" mass="25998">MVQYLLVCLIIGTAKTIFNTLYMSSGAFLCPSGYSTVFSGYLTCVMVISGVVGTFIFSFYVDKTKKFMLPLKLTFSTAGIMVVCFMWMLSFPNIEMAIMAVAAIFGFFGIAAFAVGYELAVECSFPVSSGIGSGFAGISAEIICLIVSKVVSLLKTKASGNQIQFCYAKNEVNARHFSFNFNYSFVFITILLAALIVVVLFCMNPELRRLASEREKIDKSKYACDLGLTSLPASASTTI</sequence>
<dbReference type="Proteomes" id="UP000095286">
    <property type="component" value="Unplaced"/>
</dbReference>
<evidence type="ECO:0000313" key="2">
    <source>
        <dbReference type="WBParaSite" id="RSKR_0000465100.1"/>
    </source>
</evidence>
<organism evidence="1 2">
    <name type="scientific">Rhabditophanes sp. KR3021</name>
    <dbReference type="NCBI Taxonomy" id="114890"/>
    <lineage>
        <taxon>Eukaryota</taxon>
        <taxon>Metazoa</taxon>
        <taxon>Ecdysozoa</taxon>
        <taxon>Nematoda</taxon>
        <taxon>Chromadorea</taxon>
        <taxon>Rhabditida</taxon>
        <taxon>Tylenchina</taxon>
        <taxon>Panagrolaimomorpha</taxon>
        <taxon>Strongyloidoidea</taxon>
        <taxon>Alloionematidae</taxon>
        <taxon>Rhabditophanes</taxon>
    </lineage>
</organism>
<name>A0AC35TVE4_9BILA</name>
<reference evidence="2" key="1">
    <citation type="submission" date="2016-11" db="UniProtKB">
        <authorList>
            <consortium name="WormBaseParasite"/>
        </authorList>
    </citation>
    <scope>IDENTIFICATION</scope>
    <source>
        <strain evidence="2">KR3021</strain>
    </source>
</reference>